<name>A0ABT8YMQ8_9HYPH</name>
<feature type="domain" description="Co-chaperone DjlA N-terminal" evidence="1">
    <location>
        <begin position="27"/>
        <end position="139"/>
    </location>
</feature>
<dbReference type="Proteomes" id="UP001174932">
    <property type="component" value="Unassembled WGS sequence"/>
</dbReference>
<dbReference type="CDD" id="cd07313">
    <property type="entry name" value="terB_like_2"/>
    <property type="match status" value="1"/>
</dbReference>
<evidence type="ECO:0000313" key="2">
    <source>
        <dbReference type="EMBL" id="MDO6964886.1"/>
    </source>
</evidence>
<sequence>MFEKLMAFLGSLGAEAEKPDQTDDPSVAVVALALSVINADGVVDPKERQVLEDVIRARFNLSKVEFEAKLAAAERAEERAVDLYHFTSRLNRSLDERQKTEFIGMLWQIVHADNDRNELEDHLIWRIAELIGVSGRDRVTRRMDADKNSNDQEN</sequence>
<dbReference type="Pfam" id="PF05099">
    <property type="entry name" value="TerB"/>
    <property type="match status" value="1"/>
</dbReference>
<dbReference type="SUPFAM" id="SSF158682">
    <property type="entry name" value="TerB-like"/>
    <property type="match status" value="1"/>
</dbReference>
<dbReference type="EMBL" id="JAUOZU010000008">
    <property type="protein sequence ID" value="MDO6964886.1"/>
    <property type="molecule type" value="Genomic_DNA"/>
</dbReference>
<dbReference type="Gene3D" id="1.10.3680.10">
    <property type="entry name" value="TerB-like"/>
    <property type="match status" value="1"/>
</dbReference>
<protein>
    <submittedName>
        <fullName evidence="2">TerB family tellurite resistance protein</fullName>
    </submittedName>
</protein>
<evidence type="ECO:0000313" key="3">
    <source>
        <dbReference type="Proteomes" id="UP001174932"/>
    </source>
</evidence>
<organism evidence="2 3">
    <name type="scientific">Rhizobium alvei</name>
    <dbReference type="NCBI Taxonomy" id="1132659"/>
    <lineage>
        <taxon>Bacteria</taxon>
        <taxon>Pseudomonadati</taxon>
        <taxon>Pseudomonadota</taxon>
        <taxon>Alphaproteobacteria</taxon>
        <taxon>Hyphomicrobiales</taxon>
        <taxon>Rhizobiaceae</taxon>
        <taxon>Rhizobium/Agrobacterium group</taxon>
        <taxon>Rhizobium</taxon>
    </lineage>
</organism>
<evidence type="ECO:0000259" key="1">
    <source>
        <dbReference type="Pfam" id="PF05099"/>
    </source>
</evidence>
<reference evidence="2" key="2">
    <citation type="submission" date="2023-07" db="EMBL/GenBank/DDBJ databases">
        <authorList>
            <person name="Shen H."/>
        </authorList>
    </citation>
    <scope>NUCLEOTIDE SEQUENCE</scope>
    <source>
        <strain evidence="2">TNR-22</strain>
    </source>
</reference>
<dbReference type="InterPro" id="IPR029024">
    <property type="entry name" value="TerB-like"/>
</dbReference>
<reference evidence="2" key="1">
    <citation type="journal article" date="2015" name="Int. J. Syst. Evol. Microbiol.">
        <title>Rhizobium alvei sp. nov., isolated from a freshwater river.</title>
        <authorList>
            <person name="Sheu S.Y."/>
            <person name="Huang H.W."/>
            <person name="Young C.C."/>
            <person name="Chen W.M."/>
        </authorList>
    </citation>
    <scope>NUCLEOTIDE SEQUENCE</scope>
    <source>
        <strain evidence="2">TNR-22</strain>
    </source>
</reference>
<dbReference type="InterPro" id="IPR007791">
    <property type="entry name" value="DjlA_N"/>
</dbReference>
<dbReference type="RefSeq" id="WP_304376810.1">
    <property type="nucleotide sequence ID" value="NZ_JAUOZU010000008.1"/>
</dbReference>
<comment type="caution">
    <text evidence="2">The sequence shown here is derived from an EMBL/GenBank/DDBJ whole genome shotgun (WGS) entry which is preliminary data.</text>
</comment>
<proteinExistence type="predicted"/>
<keyword evidence="3" id="KW-1185">Reference proteome</keyword>
<gene>
    <name evidence="2" type="ORF">Q4481_13040</name>
</gene>
<accession>A0ABT8YMQ8</accession>